<keyword evidence="3" id="KW-0479">Metal-binding</keyword>
<dbReference type="InterPro" id="IPR035929">
    <property type="entry name" value="CoaB-like_sf"/>
</dbReference>
<dbReference type="EC" id="6.3.2.5" evidence="3"/>
<dbReference type="OrthoDB" id="10536at2157"/>
<organism evidence="6 7">
    <name type="scientific">Methanothermobacter tenebrarum</name>
    <dbReference type="NCBI Taxonomy" id="680118"/>
    <lineage>
        <taxon>Archaea</taxon>
        <taxon>Methanobacteriati</taxon>
        <taxon>Methanobacteriota</taxon>
        <taxon>Methanomada group</taxon>
        <taxon>Methanobacteria</taxon>
        <taxon>Methanobacteriales</taxon>
        <taxon>Methanobacteriaceae</taxon>
        <taxon>Methanothermobacter</taxon>
    </lineage>
</organism>
<comment type="pathway">
    <text evidence="3">Cofactor biosynthesis; coenzyme A biosynthesis.</text>
</comment>
<dbReference type="InterPro" id="IPR007085">
    <property type="entry name" value="DNA/pantothenate-metab_flavo_C"/>
</dbReference>
<dbReference type="EC" id="4.1.1.36" evidence="3"/>
<feature type="domain" description="DNA/pantothenate metabolism flavoprotein C-terminal" evidence="5">
    <location>
        <begin position="169"/>
        <end position="376"/>
    </location>
</feature>
<feature type="domain" description="Flavoprotein" evidence="4">
    <location>
        <begin position="1"/>
        <end position="156"/>
    </location>
</feature>
<keyword evidence="7" id="KW-1185">Reference proteome</keyword>
<comment type="caution">
    <text evidence="3">Lacks conserved residue(s) required for the propagation of feature annotation.</text>
</comment>
<dbReference type="InterPro" id="IPR036551">
    <property type="entry name" value="Flavin_trans-like"/>
</dbReference>
<dbReference type="SUPFAM" id="SSF52507">
    <property type="entry name" value="Homo-oligomeric flavin-containing Cys decarboxylases, HFCD"/>
    <property type="match status" value="1"/>
</dbReference>
<keyword evidence="3" id="KW-0511">Multifunctional enzyme</keyword>
<dbReference type="InterPro" id="IPR003382">
    <property type="entry name" value="Flavoprotein"/>
</dbReference>
<dbReference type="Gene3D" id="3.40.50.1950">
    <property type="entry name" value="Flavin prenyltransferase-like"/>
    <property type="match status" value="1"/>
</dbReference>
<keyword evidence="3" id="KW-0460">Magnesium</keyword>
<dbReference type="AlphaFoldDB" id="A0A328PEL0"/>
<keyword evidence="3" id="KW-0288">FMN</keyword>
<comment type="catalytic activity">
    <reaction evidence="3">
        <text>(R)-4'-phosphopantothenate + L-cysteine + CTP = N-[(R)-4-phosphopantothenoyl]-L-cysteine + CMP + diphosphate + H(+)</text>
        <dbReference type="Rhea" id="RHEA:19397"/>
        <dbReference type="ChEBI" id="CHEBI:10986"/>
        <dbReference type="ChEBI" id="CHEBI:15378"/>
        <dbReference type="ChEBI" id="CHEBI:33019"/>
        <dbReference type="ChEBI" id="CHEBI:35235"/>
        <dbReference type="ChEBI" id="CHEBI:37563"/>
        <dbReference type="ChEBI" id="CHEBI:59458"/>
        <dbReference type="ChEBI" id="CHEBI:60377"/>
        <dbReference type="EC" id="6.3.2.5"/>
    </reaction>
</comment>
<feature type="region of interest" description="Phosphopantothenoylcysteine decarboxylase" evidence="3">
    <location>
        <begin position="1"/>
        <end position="173"/>
    </location>
</feature>
<comment type="catalytic activity">
    <reaction evidence="3">
        <text>N-[(R)-4-phosphopantothenoyl]-L-cysteine + H(+) = (R)-4'-phosphopantetheine + CO2</text>
        <dbReference type="Rhea" id="RHEA:16793"/>
        <dbReference type="ChEBI" id="CHEBI:15378"/>
        <dbReference type="ChEBI" id="CHEBI:16526"/>
        <dbReference type="ChEBI" id="CHEBI:59458"/>
        <dbReference type="ChEBI" id="CHEBI:61723"/>
        <dbReference type="EC" id="4.1.1.36"/>
    </reaction>
</comment>
<dbReference type="Pfam" id="PF02441">
    <property type="entry name" value="Flavoprotein"/>
    <property type="match status" value="1"/>
</dbReference>
<dbReference type="GO" id="GO:0004633">
    <property type="term" value="F:phosphopantothenoylcysteine decarboxylase activity"/>
    <property type="evidence" value="ECO:0007669"/>
    <property type="project" value="UniProtKB-UniRule"/>
</dbReference>
<evidence type="ECO:0000256" key="2">
    <source>
        <dbReference type="ARBA" id="ARBA00023239"/>
    </source>
</evidence>
<feature type="binding site" evidence="3">
    <location>
        <position position="271"/>
    </location>
    <ligand>
        <name>CTP</name>
        <dbReference type="ChEBI" id="CHEBI:37563"/>
    </ligand>
</feature>
<reference evidence="6 7" key="1">
    <citation type="submission" date="2018-06" db="EMBL/GenBank/DDBJ databases">
        <title>Draft genome sequence of hyperthermophilic methanogen Methanothermobacter tenebrarum sp. MCM-B 1447.</title>
        <authorList>
            <person name="Pore S.D."/>
            <person name="Dagar S."/>
            <person name="Dhakephalkar P.K."/>
        </authorList>
    </citation>
    <scope>NUCLEOTIDE SEQUENCE [LARGE SCALE GENOMIC DNA]</scope>
    <source>
        <strain evidence="6 7">MCM B 1447</strain>
    </source>
</reference>
<gene>
    <name evidence="3 6" type="primary">coaBC</name>
    <name evidence="6" type="ORF">DPC56_02100</name>
</gene>
<evidence type="ECO:0000259" key="5">
    <source>
        <dbReference type="Pfam" id="PF04127"/>
    </source>
</evidence>
<dbReference type="GO" id="GO:0071513">
    <property type="term" value="C:phosphopantothenoylcysteine decarboxylase complex"/>
    <property type="evidence" value="ECO:0007669"/>
    <property type="project" value="TreeGrafter"/>
</dbReference>
<dbReference type="UniPathway" id="UPA00241"/>
<dbReference type="PANTHER" id="PTHR14359">
    <property type="entry name" value="HOMO-OLIGOMERIC FLAVIN CONTAINING CYS DECARBOXYLASE FAMILY"/>
    <property type="match status" value="1"/>
</dbReference>
<dbReference type="GO" id="GO:0010181">
    <property type="term" value="F:FMN binding"/>
    <property type="evidence" value="ECO:0007669"/>
    <property type="project" value="UniProtKB-UniRule"/>
</dbReference>
<dbReference type="Proteomes" id="UP000249782">
    <property type="component" value="Unassembled WGS sequence"/>
</dbReference>
<evidence type="ECO:0000256" key="1">
    <source>
        <dbReference type="ARBA" id="ARBA00022793"/>
    </source>
</evidence>
<dbReference type="InterPro" id="IPR005252">
    <property type="entry name" value="CoaBC"/>
</dbReference>
<comment type="cofactor">
    <cofactor evidence="3">
        <name>Mg(2+)</name>
        <dbReference type="ChEBI" id="CHEBI:18420"/>
    </cofactor>
</comment>
<evidence type="ECO:0000313" key="7">
    <source>
        <dbReference type="Proteomes" id="UP000249782"/>
    </source>
</evidence>
<comment type="caution">
    <text evidence="6">The sequence shown here is derived from an EMBL/GenBank/DDBJ whole genome shotgun (WGS) entry which is preliminary data.</text>
</comment>
<feature type="binding site" evidence="3">
    <location>
        <position position="304"/>
    </location>
    <ligand>
        <name>CTP</name>
        <dbReference type="ChEBI" id="CHEBI:37563"/>
    </ligand>
</feature>
<keyword evidence="2 3" id="KW-0456">Lyase</keyword>
<comment type="similarity">
    <text evidence="3">In the C-terminal section; belongs to the PPC synthetase family.</text>
</comment>
<dbReference type="Pfam" id="PF04127">
    <property type="entry name" value="DFP"/>
    <property type="match status" value="1"/>
</dbReference>
<feature type="region of interest" description="Phosphopantothenate--cysteine ligase" evidence="3">
    <location>
        <begin position="174"/>
        <end position="378"/>
    </location>
</feature>
<comment type="function">
    <text evidence="3">Catalyzes two sequential steps in the biosynthesis of coenzyme A. In the first step cysteine is conjugated to 4'-phosphopantothenate to form 4-phosphopantothenoylcysteine. In the second step the latter compound is decarboxylated to form 4'-phosphopantotheine.</text>
</comment>
<name>A0A328PEL0_9EURY</name>
<feature type="binding site" evidence="3">
    <location>
        <position position="262"/>
    </location>
    <ligand>
        <name>CTP</name>
        <dbReference type="ChEBI" id="CHEBI:37563"/>
    </ligand>
</feature>
<dbReference type="GO" id="GO:0046872">
    <property type="term" value="F:metal ion binding"/>
    <property type="evidence" value="ECO:0007669"/>
    <property type="project" value="UniProtKB-KW"/>
</dbReference>
<accession>A0A328PEL0</accession>
<comment type="similarity">
    <text evidence="3">In the N-terminal section; belongs to the HFCD (homo-oligomeric flavin containing Cys decarboxylase) superfamily.</text>
</comment>
<dbReference type="GO" id="GO:0015937">
    <property type="term" value="P:coenzyme A biosynthetic process"/>
    <property type="evidence" value="ECO:0007669"/>
    <property type="project" value="UniProtKB-UniRule"/>
</dbReference>
<dbReference type="HAMAP" id="MF_02225">
    <property type="entry name" value="CoaBC"/>
    <property type="match status" value="1"/>
</dbReference>
<dbReference type="SUPFAM" id="SSF102645">
    <property type="entry name" value="CoaB-like"/>
    <property type="match status" value="1"/>
</dbReference>
<dbReference type="Gene3D" id="3.40.50.10300">
    <property type="entry name" value="CoaB-like"/>
    <property type="match status" value="1"/>
</dbReference>
<evidence type="ECO:0000256" key="3">
    <source>
        <dbReference type="HAMAP-Rule" id="MF_02225"/>
    </source>
</evidence>
<dbReference type="PANTHER" id="PTHR14359:SF6">
    <property type="entry name" value="PHOSPHOPANTOTHENOYLCYSTEINE DECARBOXYLASE"/>
    <property type="match status" value="1"/>
</dbReference>
<protein>
    <recommendedName>
        <fullName evidence="3">Coenzyme A biosynthesis bifunctional protein CoaBC</fullName>
    </recommendedName>
    <alternativeName>
        <fullName evidence="3">DNA/pantothenate metabolism flavoprotein</fullName>
    </alternativeName>
    <alternativeName>
        <fullName evidence="3">Phosphopantothenoylcysteine synthetase/decarboxylase</fullName>
        <shortName evidence="3">PPCS-PPCDC</shortName>
    </alternativeName>
    <domain>
        <recommendedName>
            <fullName evidence="3">Phosphopantothenoylcysteine decarboxylase</fullName>
            <shortName evidence="3">PPC decarboxylase</shortName>
            <shortName evidence="3">PPC-DC</shortName>
            <ecNumber evidence="3">4.1.1.36</ecNumber>
        </recommendedName>
        <alternativeName>
            <fullName evidence="3">CoaC</fullName>
        </alternativeName>
    </domain>
    <domain>
        <recommendedName>
            <fullName evidence="3">Phosphopantothenate--cysteine ligase</fullName>
            <ecNumber evidence="3">6.3.2.5</ecNumber>
        </recommendedName>
        <alternativeName>
            <fullName evidence="3">CoaB</fullName>
        </alternativeName>
        <alternativeName>
            <fullName evidence="3">Phosphopantothenoylcysteine synthetase</fullName>
            <shortName evidence="3">PPC synthetase</shortName>
            <shortName evidence="3">PPC-S</shortName>
        </alternativeName>
    </domain>
</protein>
<dbReference type="EMBL" id="QLOE01000002">
    <property type="protein sequence ID" value="RAO79701.1"/>
    <property type="molecule type" value="Genomic_DNA"/>
</dbReference>
<sequence>MDIILCVTGSVAAIEAVKLARELRRHGATIKCFMSDGACNIIHPYAMEFATGNDVILELTGEIEHVKYADADLILVAPATANVISKFACKIADNPINALLIAAMGYGTPIVMVPSMNFSMYRAIKDNIEKLAREGVIFVPPKVEEGKAKFPHLDDIVLTVLRGTSFGTLKGKRVLVSAGGTYEAIDPVRGVCNLSSGKMGLELAKEAFIQGADVTLLGANLSLDVPSCIGMVNVVSAAEMFDKVQDLIGDFDVFISAAAVADFRPEYTRNKISSSREHTLKLEPNPKIIDTVKTLNPNVYLVGFKAEYNVSEDELIELAREQRERSGADLVVANDLAVESFGSDKIKPILVSDKVEKLPRMDKRELSKIIIQIVSQSL</sequence>
<keyword evidence="3 6" id="KW-0436">Ligase</keyword>
<dbReference type="GO" id="GO:0004632">
    <property type="term" value="F:phosphopantothenate--cysteine ligase activity"/>
    <property type="evidence" value="ECO:0007669"/>
    <property type="project" value="UniProtKB-UniRule"/>
</dbReference>
<evidence type="ECO:0000313" key="6">
    <source>
        <dbReference type="EMBL" id="RAO79701.1"/>
    </source>
</evidence>
<evidence type="ECO:0000259" key="4">
    <source>
        <dbReference type="Pfam" id="PF02441"/>
    </source>
</evidence>
<dbReference type="GO" id="GO:0015941">
    <property type="term" value="P:pantothenate catabolic process"/>
    <property type="evidence" value="ECO:0007669"/>
    <property type="project" value="InterPro"/>
</dbReference>
<keyword evidence="1 3" id="KW-0210">Decarboxylase</keyword>
<dbReference type="NCBIfam" id="TIGR00521">
    <property type="entry name" value="coaBC_dfp"/>
    <property type="match status" value="1"/>
</dbReference>
<proteinExistence type="inferred from homology"/>
<keyword evidence="3" id="KW-0285">Flavoprotein</keyword>
<dbReference type="RefSeq" id="WP_112093530.1">
    <property type="nucleotide sequence ID" value="NZ_QLOE01000002.1"/>
</dbReference>
<comment type="cofactor">
    <cofactor evidence="3">
        <name>FMN</name>
        <dbReference type="ChEBI" id="CHEBI:58210"/>
    </cofactor>
    <text evidence="3">Binds 1 FMN per subunit.</text>
</comment>